<evidence type="ECO:0000313" key="3">
    <source>
        <dbReference type="Proteomes" id="UP000004750"/>
    </source>
</evidence>
<comment type="caution">
    <text evidence="2">The sequence shown here is derived from an EMBL/GenBank/DDBJ whole genome shotgun (WGS) entry which is preliminary data.</text>
</comment>
<dbReference type="Proteomes" id="UP000004750">
    <property type="component" value="Unassembled WGS sequence"/>
</dbReference>
<accession>G9ZHY9</accession>
<feature type="region of interest" description="Disordered" evidence="1">
    <location>
        <begin position="35"/>
        <end position="76"/>
    </location>
</feature>
<dbReference type="HOGENOM" id="CLU_1052481_0_0_6"/>
<feature type="compositionally biased region" description="Basic and acidic residues" evidence="1">
    <location>
        <begin position="36"/>
        <end position="76"/>
    </location>
</feature>
<dbReference type="EMBL" id="AGCM01000141">
    <property type="protein sequence ID" value="EHM52325.1"/>
    <property type="molecule type" value="Genomic_DNA"/>
</dbReference>
<gene>
    <name evidence="2" type="ORF">HMPREF9080_02399</name>
</gene>
<proteinExistence type="predicted"/>
<evidence type="ECO:0000313" key="2">
    <source>
        <dbReference type="EMBL" id="EHM52325.1"/>
    </source>
</evidence>
<name>G9ZHY9_9GAMM</name>
<protein>
    <submittedName>
        <fullName evidence="2">Uncharacterized protein</fullName>
    </submittedName>
</protein>
<sequence length="264" mass="31635">MPETDLEVRAFNKDMARYQTEKEILIADILKEDEEKERKKREAKEREERERQERERQAEEARRSEEEKRIEIEKEREIKRKQEVEERIRKEKEDEEARRQKYLKWQREKEEAWEREQAYIEEQVKRNRNNRYIHSSTPSSLTSSEIDNNDIDDEVNSNGYDPIWVLEANLNDIATSFKIPVDKAKAAQVFWKELPEDEPRNRIIKTSNGNYSLMVKGTDKTWTHQPNTGSPYDFVCNKQKAILLANKKEVLFSPVCAFYYGPTN</sequence>
<evidence type="ECO:0000256" key="1">
    <source>
        <dbReference type="SAM" id="MobiDB-lite"/>
    </source>
</evidence>
<dbReference type="AlphaFoldDB" id="G9ZHY9"/>
<organism evidence="2 3">
    <name type="scientific">Cardiobacterium valvarum F0432</name>
    <dbReference type="NCBI Taxonomy" id="797473"/>
    <lineage>
        <taxon>Bacteria</taxon>
        <taxon>Pseudomonadati</taxon>
        <taxon>Pseudomonadota</taxon>
        <taxon>Gammaproteobacteria</taxon>
        <taxon>Cardiobacteriales</taxon>
        <taxon>Cardiobacteriaceae</taxon>
        <taxon>Cardiobacterium</taxon>
    </lineage>
</organism>
<reference evidence="2 3" key="1">
    <citation type="submission" date="2011-08" db="EMBL/GenBank/DDBJ databases">
        <authorList>
            <person name="Weinstock G."/>
            <person name="Sodergren E."/>
            <person name="Clifton S."/>
            <person name="Fulton L."/>
            <person name="Fulton B."/>
            <person name="Courtney L."/>
            <person name="Fronick C."/>
            <person name="Harrison M."/>
            <person name="Strong C."/>
            <person name="Farmer C."/>
            <person name="Delahaunty K."/>
            <person name="Markovic C."/>
            <person name="Hall O."/>
            <person name="Minx P."/>
            <person name="Tomlinson C."/>
            <person name="Mitreva M."/>
            <person name="Hou S."/>
            <person name="Chen J."/>
            <person name="Wollam A."/>
            <person name="Pepin K.H."/>
            <person name="Johnson M."/>
            <person name="Bhonagiri V."/>
            <person name="Zhang X."/>
            <person name="Suruliraj S."/>
            <person name="Warren W."/>
            <person name="Chinwalla A."/>
            <person name="Mardis E.R."/>
            <person name="Wilson R.K."/>
        </authorList>
    </citation>
    <scope>NUCLEOTIDE SEQUENCE [LARGE SCALE GENOMIC DNA]</scope>
    <source>
        <strain evidence="2 3">F0432</strain>
    </source>
</reference>
<dbReference type="STRING" id="797473.HMPREF9080_02399"/>